<evidence type="ECO:0000256" key="9">
    <source>
        <dbReference type="ARBA" id="ARBA00030757"/>
    </source>
</evidence>
<dbReference type="InterPro" id="IPR000682">
    <property type="entry name" value="PCMT"/>
</dbReference>
<dbReference type="Gene3D" id="3.40.50.150">
    <property type="entry name" value="Vaccinia Virus protein VP39"/>
    <property type="match status" value="1"/>
</dbReference>
<keyword evidence="7" id="KW-0808">Transferase</keyword>
<keyword evidence="5" id="KW-0963">Cytoplasm</keyword>
<keyword evidence="8" id="KW-0949">S-adenosyl-L-methionine</keyword>
<keyword evidence="6" id="KW-0489">Methyltransferase</keyword>
<dbReference type="EMBL" id="CP089391">
    <property type="protein sequence ID" value="WBL77258.1"/>
    <property type="molecule type" value="Genomic_DNA"/>
</dbReference>
<evidence type="ECO:0000256" key="1">
    <source>
        <dbReference type="ARBA" id="ARBA00004496"/>
    </source>
</evidence>
<dbReference type="Pfam" id="PF01135">
    <property type="entry name" value="PCMT"/>
    <property type="match status" value="1"/>
</dbReference>
<comment type="similarity">
    <text evidence="2">Belongs to the methyltransferase superfamily. L-isoaspartyl/D-aspartyl protein methyltransferase family.</text>
</comment>
<evidence type="ECO:0000256" key="6">
    <source>
        <dbReference type="ARBA" id="ARBA00022603"/>
    </source>
</evidence>
<name>A0ABY7MFR4_9BRAD</name>
<dbReference type="SUPFAM" id="SSF53335">
    <property type="entry name" value="S-adenosyl-L-methionine-dependent methyltransferases"/>
    <property type="match status" value="1"/>
</dbReference>
<dbReference type="PANTHER" id="PTHR11579">
    <property type="entry name" value="PROTEIN-L-ISOASPARTATE O-METHYLTRANSFERASE"/>
    <property type="match status" value="1"/>
</dbReference>
<protein>
    <recommendedName>
        <fullName evidence="4">Protein-L-isoaspartate O-methyltransferase</fullName>
        <ecNumber evidence="3">2.1.1.77</ecNumber>
    </recommendedName>
    <alternativeName>
        <fullName evidence="11">L-isoaspartyl protein carboxyl methyltransferase</fullName>
    </alternativeName>
    <alternativeName>
        <fullName evidence="9">Protein L-isoaspartyl methyltransferase</fullName>
    </alternativeName>
    <alternativeName>
        <fullName evidence="10">Protein-beta-aspartate methyltransferase</fullName>
    </alternativeName>
</protein>
<evidence type="ECO:0000256" key="4">
    <source>
        <dbReference type="ARBA" id="ARBA00013346"/>
    </source>
</evidence>
<dbReference type="PANTHER" id="PTHR11579:SF0">
    <property type="entry name" value="PROTEIN-L-ISOASPARTATE(D-ASPARTATE) O-METHYLTRANSFERASE"/>
    <property type="match status" value="1"/>
</dbReference>
<evidence type="ECO:0000313" key="13">
    <source>
        <dbReference type="Proteomes" id="UP001179614"/>
    </source>
</evidence>
<keyword evidence="13" id="KW-1185">Reference proteome</keyword>
<gene>
    <name evidence="12" type="ORF">I3J27_30175</name>
</gene>
<dbReference type="InterPro" id="IPR029063">
    <property type="entry name" value="SAM-dependent_MTases_sf"/>
</dbReference>
<accession>A0ABY7MFR4</accession>
<proteinExistence type="inferred from homology"/>
<dbReference type="RefSeq" id="WP_270162523.1">
    <property type="nucleotide sequence ID" value="NZ_CP089391.1"/>
</dbReference>
<organism evidence="12 13">
    <name type="scientific">Bradyrhizobium xenonodulans</name>
    <dbReference type="NCBI Taxonomy" id="2736875"/>
    <lineage>
        <taxon>Bacteria</taxon>
        <taxon>Pseudomonadati</taxon>
        <taxon>Pseudomonadota</taxon>
        <taxon>Alphaproteobacteria</taxon>
        <taxon>Hyphomicrobiales</taxon>
        <taxon>Nitrobacteraceae</taxon>
        <taxon>Bradyrhizobium</taxon>
    </lineage>
</organism>
<evidence type="ECO:0000256" key="8">
    <source>
        <dbReference type="ARBA" id="ARBA00022691"/>
    </source>
</evidence>
<sequence>MKHWCSAPDRAFVTLAAATWICAQATGLQDGPDGGEFDVILVSAATAQTPGALKAQLAPSGRLLIPLGHPDGVQWLTKLTRGPDSHFVEKRIEEVRFVPLISG</sequence>
<dbReference type="EC" id="2.1.1.77" evidence="3"/>
<evidence type="ECO:0000256" key="2">
    <source>
        <dbReference type="ARBA" id="ARBA00005369"/>
    </source>
</evidence>
<comment type="subcellular location">
    <subcellularLocation>
        <location evidence="1">Cytoplasm</location>
    </subcellularLocation>
</comment>
<evidence type="ECO:0000256" key="11">
    <source>
        <dbReference type="ARBA" id="ARBA00031350"/>
    </source>
</evidence>
<dbReference type="Proteomes" id="UP001179614">
    <property type="component" value="Chromosome"/>
</dbReference>
<evidence type="ECO:0000256" key="3">
    <source>
        <dbReference type="ARBA" id="ARBA00011890"/>
    </source>
</evidence>
<evidence type="ECO:0000256" key="10">
    <source>
        <dbReference type="ARBA" id="ARBA00031323"/>
    </source>
</evidence>
<evidence type="ECO:0000313" key="12">
    <source>
        <dbReference type="EMBL" id="WBL77258.1"/>
    </source>
</evidence>
<evidence type="ECO:0000256" key="5">
    <source>
        <dbReference type="ARBA" id="ARBA00022490"/>
    </source>
</evidence>
<reference evidence="12" key="1">
    <citation type="submission" date="2021-12" db="EMBL/GenBank/DDBJ databases">
        <title>Bradyrhizobium xenonodulans sp. nov.</title>
        <authorList>
            <person name="Claassens R."/>
            <person name="Venter S.N."/>
            <person name="Beukes C.W."/>
            <person name="Stepkowski T."/>
            <person name="Steenkamp E.T."/>
        </authorList>
    </citation>
    <scope>NUCLEOTIDE SEQUENCE</scope>
    <source>
        <strain evidence="12">14AB</strain>
    </source>
</reference>
<evidence type="ECO:0000256" key="7">
    <source>
        <dbReference type="ARBA" id="ARBA00022679"/>
    </source>
</evidence>